<dbReference type="FunFam" id="3.40.50.720:FF:000084">
    <property type="entry name" value="Short-chain dehydrogenase reductase"/>
    <property type="match status" value="1"/>
</dbReference>
<comment type="function">
    <text evidence="2">Catalyzes the irreversible reduction of 2,3-butanediol to (S)-acetoin in the presence of NADH.</text>
</comment>
<dbReference type="InterPro" id="IPR036291">
    <property type="entry name" value="NAD(P)-bd_dom_sf"/>
</dbReference>
<dbReference type="AlphaFoldDB" id="A0A6V7R3C5"/>
<evidence type="ECO:0000256" key="11">
    <source>
        <dbReference type="ARBA" id="ARBA00031758"/>
    </source>
</evidence>
<evidence type="ECO:0000256" key="1">
    <source>
        <dbReference type="ARBA" id="ARBA00002607"/>
    </source>
</evidence>
<dbReference type="InterPro" id="IPR002347">
    <property type="entry name" value="SDR_fam"/>
</dbReference>
<evidence type="ECO:0000313" key="15">
    <source>
        <dbReference type="Proteomes" id="UP000589351"/>
    </source>
</evidence>
<comment type="similarity">
    <text evidence="3">Belongs to the short-chain dehydrogenases/reductases (SDR) family.</text>
</comment>
<dbReference type="Gene3D" id="3.40.50.720">
    <property type="entry name" value="NAD(P)-binding Rossmann-like Domain"/>
    <property type="match status" value="1"/>
</dbReference>
<dbReference type="PRINTS" id="PR00080">
    <property type="entry name" value="SDRFAMILY"/>
</dbReference>
<keyword evidence="7" id="KW-0560">Oxidoreductase</keyword>
<dbReference type="InterPro" id="IPR050259">
    <property type="entry name" value="SDR"/>
</dbReference>
<organism evidence="14 15">
    <name type="scientific">Jeotgalicoccus meleagridis</name>
    <dbReference type="NCBI Taxonomy" id="2759181"/>
    <lineage>
        <taxon>Bacteria</taxon>
        <taxon>Bacillati</taxon>
        <taxon>Bacillota</taxon>
        <taxon>Bacilli</taxon>
        <taxon>Bacillales</taxon>
        <taxon>Staphylococcaceae</taxon>
        <taxon>Jeotgalicoccus</taxon>
    </lineage>
</organism>
<dbReference type="CDD" id="cd05233">
    <property type="entry name" value="SDR_c"/>
    <property type="match status" value="1"/>
</dbReference>
<dbReference type="PANTHER" id="PTHR42879">
    <property type="entry name" value="3-OXOACYL-(ACYL-CARRIER-PROTEIN) REDUCTASE"/>
    <property type="match status" value="1"/>
</dbReference>
<evidence type="ECO:0000256" key="3">
    <source>
        <dbReference type="ARBA" id="ARBA00006484"/>
    </source>
</evidence>
<dbReference type="RefSeq" id="WP_185124999.1">
    <property type="nucleotide sequence ID" value="NZ_CAJEWD010000003.1"/>
</dbReference>
<dbReference type="EMBL" id="CAJEWD010000003">
    <property type="protein sequence ID" value="CAD2071889.1"/>
    <property type="molecule type" value="Genomic_DNA"/>
</dbReference>
<dbReference type="Proteomes" id="UP000589351">
    <property type="component" value="Unassembled WGS sequence"/>
</dbReference>
<accession>A0A6V7R3C5</accession>
<dbReference type="EC" id="1.1.1.304" evidence="4"/>
<evidence type="ECO:0000256" key="2">
    <source>
        <dbReference type="ARBA" id="ARBA00003200"/>
    </source>
</evidence>
<sequence>MKGLDGKVAVVTGGASGIGYTIVERLLESNVKVAIGDLNEERLKEIEDNYPDQVVGVVTNVTSEEDIKKLLTTAVEKFGKLDYGFNVAGMSKSGLIMDQSFEDWKATVDVVLHGVFLSVKHEAQAMKEHGGAIVNIASLNSHVPMFFGGAYASAKAGVEMLTKNAALELAQYGIRVNTILPGLIRTPLTADFFKNEDLEQAFMERIPEQRPAEPAEVAAPSVFLVSDDASYINGTSLVVDGGWEITGYPDLSKFM</sequence>
<evidence type="ECO:0000256" key="4">
    <source>
        <dbReference type="ARBA" id="ARBA00012848"/>
    </source>
</evidence>
<dbReference type="GO" id="GO:0052588">
    <property type="term" value="F:diacetyl reductase ((S)-acetoin forming) (NAD+) activity"/>
    <property type="evidence" value="ECO:0007669"/>
    <property type="project" value="UniProtKB-EC"/>
</dbReference>
<evidence type="ECO:0000256" key="13">
    <source>
        <dbReference type="ARBA" id="ARBA00047315"/>
    </source>
</evidence>
<dbReference type="Pfam" id="PF13561">
    <property type="entry name" value="adh_short_C2"/>
    <property type="match status" value="1"/>
</dbReference>
<reference evidence="14 15" key="1">
    <citation type="submission" date="2020-07" db="EMBL/GenBank/DDBJ databases">
        <authorList>
            <person name="Criscuolo A."/>
        </authorList>
    </citation>
    <scope>NUCLEOTIDE SEQUENCE [LARGE SCALE GENOMIC DNA]</scope>
    <source>
        <strain evidence="14">CIP111649</strain>
    </source>
</reference>
<dbReference type="PROSITE" id="PS00061">
    <property type="entry name" value="ADH_SHORT"/>
    <property type="match status" value="1"/>
</dbReference>
<evidence type="ECO:0000256" key="9">
    <source>
        <dbReference type="ARBA" id="ARBA00029899"/>
    </source>
</evidence>
<evidence type="ECO:0000256" key="6">
    <source>
        <dbReference type="ARBA" id="ARBA00017650"/>
    </source>
</evidence>
<protein>
    <recommendedName>
        <fullName evidence="6">3-oxoacyl-[acyl-carrier-protein] reductase FabG</fullName>
        <ecNumber evidence="4">1.1.1.304</ecNumber>
    </recommendedName>
    <alternativeName>
        <fullName evidence="10">Acetoin(diacetyl) reductase</fullName>
    </alternativeName>
    <alternativeName>
        <fullName evidence="8 12">Beta-Ketoacyl-acyl carrier protein reductase</fullName>
    </alternativeName>
    <alternativeName>
        <fullName evidence="9">Beta-ketoacyl-ACP reductase</fullName>
    </alternativeName>
    <alternativeName>
        <fullName evidence="5">Diacetyl reductase [(S)-acetoin forming]</fullName>
    </alternativeName>
    <alternativeName>
        <fullName evidence="11">Meso-2,3-butanediol dehydrogenase</fullName>
    </alternativeName>
</protein>
<keyword evidence="15" id="KW-1185">Reference proteome</keyword>
<evidence type="ECO:0000256" key="8">
    <source>
        <dbReference type="ARBA" id="ARBA00029743"/>
    </source>
</evidence>
<dbReference type="PANTHER" id="PTHR42879:SF2">
    <property type="entry name" value="3-OXOACYL-[ACYL-CARRIER-PROTEIN] REDUCTASE FABG"/>
    <property type="match status" value="1"/>
</dbReference>
<name>A0A6V7R3C5_9STAP</name>
<dbReference type="PRINTS" id="PR00081">
    <property type="entry name" value="GDHRDH"/>
</dbReference>
<comment type="function">
    <text evidence="1">Catalyzes the NADPH-dependent reduction of beta-ketoacyl-ACP substrates to beta-hydroxyacyl-ACP products, the first reductive step in the elongation cycle of fatty acid biosynthesis.</text>
</comment>
<evidence type="ECO:0000256" key="10">
    <source>
        <dbReference type="ARBA" id="ARBA00029989"/>
    </source>
</evidence>
<evidence type="ECO:0000313" key="14">
    <source>
        <dbReference type="EMBL" id="CAD2071889.1"/>
    </source>
</evidence>
<comment type="caution">
    <text evidence="14">The sequence shown here is derived from an EMBL/GenBank/DDBJ whole genome shotgun (WGS) entry which is preliminary data.</text>
</comment>
<comment type="catalytic activity">
    <reaction evidence="13">
        <text>(S)-acetoin + NAD(+) = diacetyl + NADH + H(+)</text>
        <dbReference type="Rhea" id="RHEA:27286"/>
        <dbReference type="ChEBI" id="CHEBI:15378"/>
        <dbReference type="ChEBI" id="CHEBI:15687"/>
        <dbReference type="ChEBI" id="CHEBI:16583"/>
        <dbReference type="ChEBI" id="CHEBI:57540"/>
        <dbReference type="ChEBI" id="CHEBI:57945"/>
        <dbReference type="EC" id="1.1.1.304"/>
    </reaction>
</comment>
<proteinExistence type="inferred from homology"/>
<evidence type="ECO:0000256" key="12">
    <source>
        <dbReference type="ARBA" id="ARBA00032683"/>
    </source>
</evidence>
<dbReference type="SUPFAM" id="SSF51735">
    <property type="entry name" value="NAD(P)-binding Rossmann-fold domains"/>
    <property type="match status" value="1"/>
</dbReference>
<dbReference type="InterPro" id="IPR020904">
    <property type="entry name" value="Sc_DH/Rdtase_CS"/>
</dbReference>
<dbReference type="GO" id="GO:0008206">
    <property type="term" value="P:bile acid metabolic process"/>
    <property type="evidence" value="ECO:0007669"/>
    <property type="project" value="UniProtKB-ARBA"/>
</dbReference>
<evidence type="ECO:0000256" key="5">
    <source>
        <dbReference type="ARBA" id="ARBA00016110"/>
    </source>
</evidence>
<evidence type="ECO:0000256" key="7">
    <source>
        <dbReference type="ARBA" id="ARBA00023002"/>
    </source>
</evidence>
<gene>
    <name evidence="14" type="primary">fabG3_1</name>
    <name evidence="14" type="ORF">JEODO184_00459</name>
</gene>